<feature type="active site" description="Proton acceptor" evidence="5">
    <location>
        <position position="147"/>
    </location>
</feature>
<evidence type="ECO:0000256" key="2">
    <source>
        <dbReference type="ARBA" id="ARBA00022723"/>
    </source>
</evidence>
<protein>
    <submittedName>
        <fullName evidence="7">Carboxypeptidase</fullName>
        <ecNumber evidence="7">3.4.17.11</ecNumber>
    </submittedName>
</protein>
<accession>U4VAR1</accession>
<dbReference type="GO" id="GO:0046872">
    <property type="term" value="F:metal ion binding"/>
    <property type="evidence" value="ECO:0007669"/>
    <property type="project" value="UniProtKB-KW"/>
</dbReference>
<evidence type="ECO:0000313" key="7">
    <source>
        <dbReference type="EMBL" id="ERM01744.1"/>
    </source>
</evidence>
<name>U4VAR1_9HYPH</name>
<dbReference type="InterPro" id="IPR002933">
    <property type="entry name" value="Peptidase_M20"/>
</dbReference>
<keyword evidence="4" id="KW-0862">Zinc</keyword>
<dbReference type="SUPFAM" id="SSF55031">
    <property type="entry name" value="Bacterial exopeptidase dimerisation domain"/>
    <property type="match status" value="1"/>
</dbReference>
<comment type="caution">
    <text evidence="7">The sequence shown here is derived from an EMBL/GenBank/DDBJ whole genome shotgun (WGS) entry which is preliminary data.</text>
</comment>
<keyword evidence="7" id="KW-0121">Carboxypeptidase</keyword>
<proteinExistence type="predicted"/>
<dbReference type="Proteomes" id="UP000016842">
    <property type="component" value="Unassembled WGS sequence"/>
</dbReference>
<dbReference type="Pfam" id="PF01546">
    <property type="entry name" value="Peptidase_M20"/>
    <property type="match status" value="1"/>
</dbReference>
<feature type="active site" evidence="5">
    <location>
        <position position="85"/>
    </location>
</feature>
<evidence type="ECO:0000256" key="3">
    <source>
        <dbReference type="ARBA" id="ARBA00022801"/>
    </source>
</evidence>
<organism evidence="7 8">
    <name type="scientific">Brucella intermedia 229E</name>
    <dbReference type="NCBI Taxonomy" id="1337887"/>
    <lineage>
        <taxon>Bacteria</taxon>
        <taxon>Pseudomonadati</taxon>
        <taxon>Pseudomonadota</taxon>
        <taxon>Alphaproteobacteria</taxon>
        <taxon>Hyphomicrobiales</taxon>
        <taxon>Brucellaceae</taxon>
        <taxon>Brucella/Ochrobactrum group</taxon>
        <taxon>Brucella</taxon>
    </lineage>
</organism>
<dbReference type="AlphaFoldDB" id="U4VAR1"/>
<dbReference type="Pfam" id="PF07687">
    <property type="entry name" value="M20_dimer"/>
    <property type="match status" value="1"/>
</dbReference>
<dbReference type="EMBL" id="ASXJ01000136">
    <property type="protein sequence ID" value="ERM01744.1"/>
    <property type="molecule type" value="Genomic_DNA"/>
</dbReference>
<dbReference type="SUPFAM" id="SSF53187">
    <property type="entry name" value="Zn-dependent exopeptidases"/>
    <property type="match status" value="1"/>
</dbReference>
<dbReference type="InterPro" id="IPR017150">
    <property type="entry name" value="Pept_M20_glutamate_carboxypep"/>
</dbReference>
<evidence type="ECO:0000256" key="1">
    <source>
        <dbReference type="ARBA" id="ARBA00001947"/>
    </source>
</evidence>
<evidence type="ECO:0000313" key="8">
    <source>
        <dbReference type="Proteomes" id="UP000016842"/>
    </source>
</evidence>
<dbReference type="PROSITE" id="PS00758">
    <property type="entry name" value="ARGE_DAPE_CPG2_1"/>
    <property type="match status" value="1"/>
</dbReference>
<dbReference type="PANTHER" id="PTHR43808">
    <property type="entry name" value="ACETYLORNITHINE DEACETYLASE"/>
    <property type="match status" value="1"/>
</dbReference>
<dbReference type="InterPro" id="IPR036264">
    <property type="entry name" value="Bact_exopeptidase_dim_dom"/>
</dbReference>
<keyword evidence="2" id="KW-0479">Metal-binding</keyword>
<dbReference type="InterPro" id="IPR050072">
    <property type="entry name" value="Peptidase_M20A"/>
</dbReference>
<dbReference type="PIRSF" id="PIRSF037238">
    <property type="entry name" value="Carboxypeptidase_G2"/>
    <property type="match status" value="1"/>
</dbReference>
<dbReference type="InterPro" id="IPR011650">
    <property type="entry name" value="Peptidase_M20_dimer"/>
</dbReference>
<gene>
    <name evidence="7" type="ORF">Q644_20135</name>
</gene>
<dbReference type="PATRIC" id="fig|1337887.3.peg.2644"/>
<comment type="cofactor">
    <cofactor evidence="1">
        <name>Zn(2+)</name>
        <dbReference type="ChEBI" id="CHEBI:29105"/>
    </cofactor>
</comment>
<dbReference type="Gene3D" id="3.40.630.10">
    <property type="entry name" value="Zn peptidases"/>
    <property type="match status" value="1"/>
</dbReference>
<reference evidence="7 8" key="1">
    <citation type="journal article" date="2014" name="FEMS Microbiol. Lett.">
        <title>Genome sequencing analysis reveals virulence-related gene content of Ochrobactrum intermedium strain 229E, a urease-positive strain isolated from the human gastric niche.</title>
        <authorList>
            <person name="Kulkarni G.J."/>
            <person name="Shetty S."/>
            <person name="Dharne M.S."/>
            <person name="Shouche Y.S."/>
        </authorList>
    </citation>
    <scope>NUCLEOTIDE SEQUENCE [LARGE SCALE GENOMIC DNA]</scope>
    <source>
        <strain evidence="7 8">229E</strain>
    </source>
</reference>
<dbReference type="PANTHER" id="PTHR43808:SF9">
    <property type="entry name" value="BLL0789 PROTEIN"/>
    <property type="match status" value="1"/>
</dbReference>
<keyword evidence="3 7" id="KW-0378">Hydrolase</keyword>
<dbReference type="GO" id="GO:0004180">
    <property type="term" value="F:carboxypeptidase activity"/>
    <property type="evidence" value="ECO:0007669"/>
    <property type="project" value="UniProtKB-KW"/>
</dbReference>
<evidence type="ECO:0000256" key="5">
    <source>
        <dbReference type="PIRSR" id="PIRSR037238-1"/>
    </source>
</evidence>
<evidence type="ECO:0000256" key="4">
    <source>
        <dbReference type="ARBA" id="ARBA00022833"/>
    </source>
</evidence>
<dbReference type="EC" id="3.4.17.11" evidence="7"/>
<dbReference type="Gene3D" id="3.30.70.360">
    <property type="match status" value="1"/>
</dbReference>
<feature type="domain" description="Peptidase M20 dimerisation" evidence="6">
    <location>
        <begin position="183"/>
        <end position="274"/>
    </location>
</feature>
<dbReference type="InterPro" id="IPR001261">
    <property type="entry name" value="ArgE/DapE_CS"/>
</dbReference>
<evidence type="ECO:0000259" key="6">
    <source>
        <dbReference type="Pfam" id="PF07687"/>
    </source>
</evidence>
<keyword evidence="7" id="KW-0645">Protease</keyword>
<sequence length="364" mass="39367">MSAHELPFDLNEMIARLRPWIETESPTFDAAAVNRLVDTAAYDFAAAGASVEFIPGRMGFGGSLRARFPHADQGRPGILVSGHLDTVHPLGVINVNPYRREDGKIYGPGIQDMKGGNFVALEAMRQIARSGLTTKLPVTFLLTPPDEEVGTPSTRDLIEQEALKNKYVLVPEPARRDGGAVVGRYAIARYNLETIGRPSHAGWLLKEGRSAIRRMSEKILEIEALTTDDCTFSVGVIHAGQWVNCVSSSCKAEALSMAKTQRDLEEGVSRILALAGVKDDVEFIVTRGVTRPVWEHGQPQDMELFNFANDIAKEIGFTMTAQSSGGGSDGNFTGALGVPTLDSIGVRGGKVFIPWVNISSRTAS</sequence>
<dbReference type="NCBIfam" id="NF005678">
    <property type="entry name" value="PRK07473.1"/>
    <property type="match status" value="1"/>
</dbReference>